<dbReference type="PROSITE" id="PS50093">
    <property type="entry name" value="PKD"/>
    <property type="match status" value="2"/>
</dbReference>
<dbReference type="AlphaFoldDB" id="A0A0E3QN02"/>
<dbReference type="HOGENOM" id="CLU_306671_0_0_2"/>
<protein>
    <submittedName>
        <fullName evidence="2">Cell surface protein</fullName>
    </submittedName>
</protein>
<dbReference type="RefSeq" id="WP_011307786.1">
    <property type="nucleotide sequence ID" value="NZ_CP009526.1"/>
</dbReference>
<dbReference type="CDD" id="cd00146">
    <property type="entry name" value="PKD"/>
    <property type="match status" value="2"/>
</dbReference>
<dbReference type="SMART" id="SM00089">
    <property type="entry name" value="PKD"/>
    <property type="match status" value="2"/>
</dbReference>
<dbReference type="SUPFAM" id="SSF51126">
    <property type="entry name" value="Pectin lyase-like"/>
    <property type="match status" value="2"/>
</dbReference>
<dbReference type="Gene3D" id="2.120.10.30">
    <property type="entry name" value="TolB, C-terminal domain"/>
    <property type="match status" value="1"/>
</dbReference>
<dbReference type="PANTHER" id="PTHR36842:SF1">
    <property type="entry name" value="PROTEIN TOLB"/>
    <property type="match status" value="1"/>
</dbReference>
<proteinExistence type="predicted"/>
<dbReference type="InterPro" id="IPR022409">
    <property type="entry name" value="PKD/Chitinase_dom"/>
</dbReference>
<dbReference type="InterPro" id="IPR006626">
    <property type="entry name" value="PbH1"/>
</dbReference>
<dbReference type="SMART" id="SM00710">
    <property type="entry name" value="PbH1"/>
    <property type="match status" value="7"/>
</dbReference>
<accession>A0A0E3QN02</accession>
<evidence type="ECO:0000259" key="1">
    <source>
        <dbReference type="PROSITE" id="PS50093"/>
    </source>
</evidence>
<dbReference type="Pfam" id="PF05048">
    <property type="entry name" value="NosD"/>
    <property type="match status" value="1"/>
</dbReference>
<feature type="domain" description="PKD" evidence="1">
    <location>
        <begin position="595"/>
        <end position="641"/>
    </location>
</feature>
<dbReference type="NCBIfam" id="TIGR04275">
    <property type="entry name" value="beta_prop_Msarc"/>
    <property type="match status" value="7"/>
</dbReference>
<dbReference type="InterPro" id="IPR011042">
    <property type="entry name" value="6-blade_b-propeller_TolB-like"/>
</dbReference>
<sequence length="960" mass="105947">MWVNKLTVFLVITIFFIIVTYNPASAREITVDSNVSDADFRSIQEAVNNSSPGDVVLVSPGIYRESVDIEIQNISILSESGNPKDTFVRAFNVSTNNITVSGFSIEEILNLRGHSDYYYYYNYPAENCTIKNNILKSGIYSNECFNSTIEKNIFLKSGISVYGPDKGSFTISDNLIVNGDIDSHLGPNIDLLNNTILKGSIRLGEGGNNRIIGNYISNSSYFGISFWESYSNEIENNTVVNCSNGISIEFLSSQNIINNNTLICNDKGILVGGHVSGENIISNNTVSSSNIGILLSGSSSVGNPAGGNSLLGNTISNNNIGILFEGYSSSNLVRNNRVELNKQCGVYINNVGCGARYGSTNQFYNNIFNNTINFFNDTSNYTHDYTSIYTGNSYTIQPIGNGTGIVPVALNTIKTSGTNIVGGPYIGGNYWAKPDGTGFSQICADSDGNGIGDLPYNITENETDYFPLVSSSRSKETIIPVANFSTNITHTLVPLSVQFIDLSRNAVAWSWDFDNNGMPDSTSQNPVHVYTSPGTYIINLTASNGKETSSKTHEIIVQEAKVPPEAEFYANVTGGQVPLSVQFTDLSKNTTAVVWDFNSDGIPDSTERNPVYVYTYPGNYTINLTVNNIKGMDSKSSTVTVSPSQRLEGKLILTEYQITTSELDETQPAIYEDRIVWQSNCNGSYTLHLYNISTFSETPIVSRNNSEFYPAIYNDRIVWLESGNIYLYNLSTSTKTLISNQLGIYPAIYGDKIAWQGECNGDCIYMYDVSSSKQARITNNKSSSYLPAVYGNRIVWESRRIANGSSNIFTYDLSTEKETQISTDESYQQSPAIYGNRIVWGDYRNGNKDIYMYNLSTSEKIQISTSGLAFDPSIYGNRIVWRDSRNGKEYIENSNIYMYDLSTKKETQITTSGPASSPAIYGNKIVWEDRRNGDADIYMCIISEQREESPDADFSASSIS</sequence>
<dbReference type="InterPro" id="IPR013783">
    <property type="entry name" value="Ig-like_fold"/>
</dbReference>
<dbReference type="Gene3D" id="2.60.40.10">
    <property type="entry name" value="Immunoglobulins"/>
    <property type="match status" value="2"/>
</dbReference>
<dbReference type="FunFam" id="2.60.40.10:FF:000270">
    <property type="entry name" value="Cell surface protein"/>
    <property type="match status" value="2"/>
</dbReference>
<dbReference type="GeneID" id="24823387"/>
<dbReference type="KEGG" id="mbw:MSBRW_1889"/>
<name>A0A0E3QN02_METBA</name>
<dbReference type="SUPFAM" id="SSF49299">
    <property type="entry name" value="PKD domain"/>
    <property type="match status" value="2"/>
</dbReference>
<dbReference type="PANTHER" id="PTHR36842">
    <property type="entry name" value="PROTEIN TOLB HOMOLOG"/>
    <property type="match status" value="1"/>
</dbReference>
<dbReference type="PATRIC" id="fig|1434109.4.peg.2415"/>
<dbReference type="Pfam" id="PF18911">
    <property type="entry name" value="PKD_4"/>
    <property type="match status" value="2"/>
</dbReference>
<dbReference type="Gene3D" id="2.160.20.10">
    <property type="entry name" value="Single-stranded right-handed beta-helix, Pectin lyase-like"/>
    <property type="match status" value="1"/>
</dbReference>
<dbReference type="NCBIfam" id="TIGR03804">
    <property type="entry name" value="para_beta_helix"/>
    <property type="match status" value="2"/>
</dbReference>
<dbReference type="InterPro" id="IPR011050">
    <property type="entry name" value="Pectin_lyase_fold/virulence"/>
</dbReference>
<dbReference type="InterPro" id="IPR022441">
    <property type="entry name" value="Para_beta_helix_rpt-2"/>
</dbReference>
<dbReference type="InterPro" id="IPR012334">
    <property type="entry name" value="Pectin_lyas_fold"/>
</dbReference>
<dbReference type="InterPro" id="IPR027618">
    <property type="entry name" value="Beta_prop_Msarc"/>
</dbReference>
<dbReference type="Proteomes" id="UP000033038">
    <property type="component" value="Chromosome"/>
</dbReference>
<feature type="domain" description="PKD" evidence="1">
    <location>
        <begin position="503"/>
        <end position="558"/>
    </location>
</feature>
<dbReference type="EMBL" id="CP009526">
    <property type="protein sequence ID" value="AKB51142.1"/>
    <property type="molecule type" value="Genomic_DNA"/>
</dbReference>
<gene>
    <name evidence="2" type="ORF">MSBRW_1889</name>
</gene>
<dbReference type="InterPro" id="IPR000601">
    <property type="entry name" value="PKD_dom"/>
</dbReference>
<evidence type="ECO:0000313" key="3">
    <source>
        <dbReference type="Proteomes" id="UP000033038"/>
    </source>
</evidence>
<reference evidence="2 3" key="1">
    <citation type="submission" date="2014-07" db="EMBL/GenBank/DDBJ databases">
        <title>Methanogenic archaea and the global carbon cycle.</title>
        <authorList>
            <person name="Henriksen J.R."/>
            <person name="Luke J."/>
            <person name="Reinhart S."/>
            <person name="Benedict M.N."/>
            <person name="Youngblut N.D."/>
            <person name="Metcalf M.E."/>
            <person name="Whitaker R.J."/>
            <person name="Metcalf W.W."/>
        </authorList>
    </citation>
    <scope>NUCLEOTIDE SEQUENCE [LARGE SCALE GENOMIC DNA]</scope>
    <source>
        <strain evidence="2 3">Wiesmoor</strain>
    </source>
</reference>
<dbReference type="InterPro" id="IPR035986">
    <property type="entry name" value="PKD_dom_sf"/>
</dbReference>
<organism evidence="2 3">
    <name type="scientific">Methanosarcina barkeri str. Wiesmoor</name>
    <dbReference type="NCBI Taxonomy" id="1434109"/>
    <lineage>
        <taxon>Archaea</taxon>
        <taxon>Methanobacteriati</taxon>
        <taxon>Methanobacteriota</taxon>
        <taxon>Stenosarchaea group</taxon>
        <taxon>Methanomicrobia</taxon>
        <taxon>Methanosarcinales</taxon>
        <taxon>Methanosarcinaceae</taxon>
        <taxon>Methanosarcina</taxon>
    </lineage>
</organism>
<evidence type="ECO:0000313" key="2">
    <source>
        <dbReference type="EMBL" id="AKB51142.1"/>
    </source>
</evidence>
<dbReference type="SUPFAM" id="SSF69304">
    <property type="entry name" value="Tricorn protease N-terminal domain"/>
    <property type="match status" value="1"/>
</dbReference>
<dbReference type="InterPro" id="IPR007742">
    <property type="entry name" value="NosD_dom"/>
</dbReference>